<protein>
    <recommendedName>
        <fullName evidence="2">Urease accessory protein UreH-like transmembrane domain-containing protein</fullName>
    </recommendedName>
</protein>
<evidence type="ECO:0000313" key="4">
    <source>
        <dbReference type="Proteomes" id="UP001628193"/>
    </source>
</evidence>
<keyword evidence="1" id="KW-0812">Transmembrane</keyword>
<reference evidence="3 4" key="1">
    <citation type="submission" date="2024-09" db="EMBL/GenBank/DDBJ databases">
        <title>Draft genome sequence of Candidatus Magnetaquicoccaceae bacterium FCR-1.</title>
        <authorList>
            <person name="Shimoshige H."/>
            <person name="Shimamura S."/>
            <person name="Taoka A."/>
            <person name="Kobayashi H."/>
            <person name="Maekawa T."/>
        </authorList>
    </citation>
    <scope>NUCLEOTIDE SEQUENCE [LARGE SCALE GENOMIC DNA]</scope>
    <source>
        <strain evidence="3 4">FCR-1</strain>
    </source>
</reference>
<dbReference type="Pfam" id="PF13386">
    <property type="entry name" value="DsbD_2"/>
    <property type="match status" value="1"/>
</dbReference>
<name>A0ABQ0C5M7_9PROT</name>
<comment type="caution">
    <text evidence="3">The sequence shown here is derived from an EMBL/GenBank/DDBJ whole genome shotgun (WGS) entry which is preliminary data.</text>
</comment>
<gene>
    <name evidence="3" type="ORF">SIID45300_00479</name>
</gene>
<sequence>MAESLVMAFLAGLLGSGHCLGMCGSLVSAFFIRFVPPEARIGAMIAYHGGRIGIYAAVGLLAGALGMALTSTGLIGKVQGVLQIVVGVVVIALGLDLLGLSWFRVNYDFWPMNRLYRFFQRAGESGPVKGAWIGGMINGLMPCSLTLAMAVKATAAESAVTGGALMLAFGIGTLPAMLFVSTLFGRLGATVRGYLLKAAALVVIVLGVGTLMQGVAYFNVMRHLADR</sequence>
<dbReference type="PANTHER" id="PTHR42208">
    <property type="entry name" value="HEAVY METAL TRANSPORTER-RELATED"/>
    <property type="match status" value="1"/>
</dbReference>
<dbReference type="InterPro" id="IPR039447">
    <property type="entry name" value="UreH-like_TM_dom"/>
</dbReference>
<feature type="transmembrane region" description="Helical" evidence="1">
    <location>
        <begin position="6"/>
        <end position="32"/>
    </location>
</feature>
<keyword evidence="1" id="KW-1133">Transmembrane helix</keyword>
<feature type="transmembrane region" description="Helical" evidence="1">
    <location>
        <begin position="52"/>
        <end position="75"/>
    </location>
</feature>
<organism evidence="3 4">
    <name type="scientific">Candidatus Magnetaquiglobus chichijimensis</name>
    <dbReference type="NCBI Taxonomy" id="3141448"/>
    <lineage>
        <taxon>Bacteria</taxon>
        <taxon>Pseudomonadati</taxon>
        <taxon>Pseudomonadota</taxon>
        <taxon>Magnetococcia</taxon>
        <taxon>Magnetococcales</taxon>
        <taxon>Candidatus Magnetaquicoccaceae</taxon>
        <taxon>Candidatus Magnetaquiglobus</taxon>
    </lineage>
</organism>
<dbReference type="PANTHER" id="PTHR42208:SF1">
    <property type="entry name" value="HEAVY METAL TRANSPORTER"/>
    <property type="match status" value="1"/>
</dbReference>
<dbReference type="Proteomes" id="UP001628193">
    <property type="component" value="Unassembled WGS sequence"/>
</dbReference>
<dbReference type="RefSeq" id="WP_420903892.1">
    <property type="nucleotide sequence ID" value="NZ_BAAFGK010000002.1"/>
</dbReference>
<proteinExistence type="predicted"/>
<keyword evidence="1" id="KW-0472">Membrane</keyword>
<accession>A0ABQ0C5M7</accession>
<feature type="transmembrane region" description="Helical" evidence="1">
    <location>
        <begin position="126"/>
        <end position="151"/>
    </location>
</feature>
<evidence type="ECO:0000259" key="2">
    <source>
        <dbReference type="Pfam" id="PF13386"/>
    </source>
</evidence>
<feature type="transmembrane region" description="Helical" evidence="1">
    <location>
        <begin position="81"/>
        <end position="105"/>
    </location>
</feature>
<feature type="domain" description="Urease accessory protein UreH-like transmembrane" evidence="2">
    <location>
        <begin position="7"/>
        <end position="208"/>
    </location>
</feature>
<evidence type="ECO:0000256" key="1">
    <source>
        <dbReference type="SAM" id="Phobius"/>
    </source>
</evidence>
<keyword evidence="4" id="KW-1185">Reference proteome</keyword>
<dbReference type="EMBL" id="BAAFGK010000002">
    <property type="protein sequence ID" value="GAB0056174.1"/>
    <property type="molecule type" value="Genomic_DNA"/>
</dbReference>
<feature type="transmembrane region" description="Helical" evidence="1">
    <location>
        <begin position="196"/>
        <end position="218"/>
    </location>
</feature>
<feature type="transmembrane region" description="Helical" evidence="1">
    <location>
        <begin position="163"/>
        <end position="184"/>
    </location>
</feature>
<evidence type="ECO:0000313" key="3">
    <source>
        <dbReference type="EMBL" id="GAB0056174.1"/>
    </source>
</evidence>